<keyword evidence="8 10" id="KW-0472">Membrane</keyword>
<evidence type="ECO:0000256" key="5">
    <source>
        <dbReference type="ARBA" id="ARBA00022741"/>
    </source>
</evidence>
<dbReference type="GO" id="GO:0005524">
    <property type="term" value="F:ATP binding"/>
    <property type="evidence" value="ECO:0007669"/>
    <property type="project" value="UniProtKB-KW"/>
</dbReference>
<feature type="transmembrane region" description="Helical" evidence="10">
    <location>
        <begin position="318"/>
        <end position="343"/>
    </location>
</feature>
<evidence type="ECO:0000259" key="11">
    <source>
        <dbReference type="PROSITE" id="PS50893"/>
    </source>
</evidence>
<dbReference type="PROSITE" id="PS50929">
    <property type="entry name" value="ABC_TM1F"/>
    <property type="match status" value="2"/>
</dbReference>
<feature type="transmembrane region" description="Helical" evidence="10">
    <location>
        <begin position="616"/>
        <end position="636"/>
    </location>
</feature>
<dbReference type="GO" id="GO:0140359">
    <property type="term" value="F:ABC-type transporter activity"/>
    <property type="evidence" value="ECO:0007669"/>
    <property type="project" value="InterPro"/>
</dbReference>
<evidence type="ECO:0008006" key="15">
    <source>
        <dbReference type="Google" id="ProtNLM"/>
    </source>
</evidence>
<feature type="transmembrane region" description="Helical" evidence="10">
    <location>
        <begin position="1010"/>
        <end position="1035"/>
    </location>
</feature>
<dbReference type="STRING" id="93625.A0A409X7K2"/>
<accession>A0A409X7K2</accession>
<evidence type="ECO:0000256" key="6">
    <source>
        <dbReference type="ARBA" id="ARBA00022840"/>
    </source>
</evidence>
<dbReference type="InterPro" id="IPR027417">
    <property type="entry name" value="P-loop_NTPase"/>
</dbReference>
<keyword evidence="6" id="KW-0067">ATP-binding</keyword>
<keyword evidence="2" id="KW-0813">Transport</keyword>
<dbReference type="OrthoDB" id="6500128at2759"/>
<dbReference type="PANTHER" id="PTHR24223:SF356">
    <property type="entry name" value="ATP-BINDING CASSETTE TRANSPORTER ABC4"/>
    <property type="match status" value="1"/>
</dbReference>
<evidence type="ECO:0000313" key="13">
    <source>
        <dbReference type="EMBL" id="PPQ86742.1"/>
    </source>
</evidence>
<evidence type="ECO:0000259" key="12">
    <source>
        <dbReference type="PROSITE" id="PS50929"/>
    </source>
</evidence>
<evidence type="ECO:0000256" key="4">
    <source>
        <dbReference type="ARBA" id="ARBA00022737"/>
    </source>
</evidence>
<dbReference type="Pfam" id="PF00664">
    <property type="entry name" value="ABC_membrane"/>
    <property type="match status" value="2"/>
</dbReference>
<dbReference type="SMART" id="SM00382">
    <property type="entry name" value="AAA"/>
    <property type="match status" value="2"/>
</dbReference>
<evidence type="ECO:0000256" key="10">
    <source>
        <dbReference type="SAM" id="Phobius"/>
    </source>
</evidence>
<evidence type="ECO:0000256" key="7">
    <source>
        <dbReference type="ARBA" id="ARBA00022989"/>
    </source>
</evidence>
<evidence type="ECO:0000256" key="2">
    <source>
        <dbReference type="ARBA" id="ARBA00022448"/>
    </source>
</evidence>
<evidence type="ECO:0000256" key="3">
    <source>
        <dbReference type="ARBA" id="ARBA00022692"/>
    </source>
</evidence>
<dbReference type="PROSITE" id="PS00211">
    <property type="entry name" value="ABC_TRANSPORTER_1"/>
    <property type="match status" value="1"/>
</dbReference>
<feature type="transmembrane region" description="Helical" evidence="10">
    <location>
        <begin position="363"/>
        <end position="386"/>
    </location>
</feature>
<feature type="transmembrane region" description="Helical" evidence="10">
    <location>
        <begin position="142"/>
        <end position="165"/>
    </location>
</feature>
<feature type="transmembrane region" description="Helical" evidence="10">
    <location>
        <begin position="110"/>
        <end position="130"/>
    </location>
</feature>
<dbReference type="SUPFAM" id="SSF52540">
    <property type="entry name" value="P-loop containing nucleoside triphosphate hydrolases"/>
    <property type="match status" value="2"/>
</dbReference>
<dbReference type="InterPro" id="IPR003439">
    <property type="entry name" value="ABC_transporter-like_ATP-bd"/>
</dbReference>
<feature type="domain" description="ABC transporter" evidence="11">
    <location>
        <begin position="1294"/>
        <end position="1539"/>
    </location>
</feature>
<sequence length="1557" mass="171443">MPATAALLNQADTSWIYESTSTRLAGIHFEDDAWRNTLFIPAVATVTSATVLLVQAASRIWSESRLDAQTRGENASKPIGDENTPPQDFNTKWTRYVQSGGGPIVFSFKIARLLGCLVLFSLSLTTLVAGKEVHEHNGVSAANIPEITISVAFWYTSLLAAASLVPSSWSRLFTRHNILVLLSLVAVYTYRDVWLLATYTEVPMDAAEGHILWAKLGILTITAILIPLFIPCEYVPVDPKNPMEAPNPEQTASIFSFLVYEFLTPIIMEASRVSHLSHTRLPALADYDYSNHLTEKAFPHLDPFHGAKRHLAFGLMRVYSWEFSAMAITIVLQVVAGFLSPLALNRILVSLETGGHDDYIRPWVWVVCLFMGPFIVSICFQAYIYYGTQTLARTRAVLTELVFEHSLRIRFKAETSRDREPAPNIAAPTIPESTGSGSVEGSSNGDSNDSQSIQTESTTAKGKAKEAPSPSIAQTLDGKKKDNLVGKINTLVTVDVDNIIGAKDFLMLFLQVPLELILALAFLYVVLGWSAFVGFASIIALLPVPGYLATKIQKVQKKKMDMTDARVEAVTETVGVLRMIKLFGWEHRMSKVVGDKRNEELQWLWNERMISLLNDLINFSIPTATMVITYATYTAILGESLNASKIFSSMVVFDIIRNLLHRSSFMFTLTSRGKVSLDRIGNFLRETELLDDFEDEKTRLVVAENDAGEELIGFNNAVFSWSKEEENGTQTPSSRSFRLRIEGELLFKRGCINLIVGPTGSGKTSVLMALLGEMHFIPSTVDSWFNLPRAGGISYAAQQSWVQNETIRDNILFGSPYDEERYKTVIHQCALKRDLELFEAGDQTEVGEKGLTLSGGQKARITLARAVYSSAEIILLDDILAALDVHTSKSIVEDCLKGDLIRGRTVLLVTHNVALTSPVADNIITVGLDGVAHAVGNDISVALAVDPTLARELELEKDKLEVENEAVDTETKEGKKSDGKLIMAEEIEEGRVSWKSMELFFKGLGGDNPVLFLGAWVLAFILMHGGNMFGVWFLGFWGSKYETNRPEDVPVSFYLTFYSLILFGAVCIYGSAMILYNYGAMRASKKINGMLVDSMLGSTLRWLDETPASRIITRCTQDIAAVDGDLQAYFSAVVELATCMVVHLAGPVIMTPIILAPGILIAVLGMYIGNIYLKAQISVKRETSNARAPVLAHFGAAIAGLTSIRAYGAQQSFKAESLKRIDHYTKVARTSFNLNRWVSIRIDLLGASFTAGLASYLLINRTLSAANIGFSLKMTLDFCSMILWLVRCYNEFEVQANSLERIQSYLDIEHEPESTEAGKPPASWPTSGELRVEGLTSSYSPSSLTLSLLRCIFTQGTVYYDGLATDKINLDELRSKITIIPQMPELLSGTLRRNLDPFEQNDDATLNSALRAAGFFSLQTETDSEARLTLDSEISSGGGNLSVGQRQIIALARAVVRNSKLLILDEATSAIDHKTDSIIQSSLRHELGSDVTVLTVAHRLQTIMDADKIMVLDNGRIVEFDTPQTLLKKKGGYFKSLVDGSGDKSSLYAMAEAKASG</sequence>
<keyword evidence="5" id="KW-0547">Nucleotide-binding</keyword>
<evidence type="ECO:0000313" key="14">
    <source>
        <dbReference type="Proteomes" id="UP000283269"/>
    </source>
</evidence>
<keyword evidence="3 10" id="KW-0812">Transmembrane</keyword>
<comment type="caution">
    <text evidence="13">The sequence shown here is derived from an EMBL/GenBank/DDBJ whole genome shotgun (WGS) entry which is preliminary data.</text>
</comment>
<evidence type="ECO:0000256" key="8">
    <source>
        <dbReference type="ARBA" id="ARBA00023136"/>
    </source>
</evidence>
<protein>
    <recommendedName>
        <fullName evidence="15">P-loop containing nucleoside triphosphate hydrolase protein</fullName>
    </recommendedName>
</protein>
<dbReference type="InterPro" id="IPR017871">
    <property type="entry name" value="ABC_transporter-like_CS"/>
</dbReference>
<feature type="transmembrane region" description="Helical" evidence="10">
    <location>
        <begin position="38"/>
        <end position="57"/>
    </location>
</feature>
<dbReference type="Proteomes" id="UP000283269">
    <property type="component" value="Unassembled WGS sequence"/>
</dbReference>
<feature type="domain" description="ABC transporter" evidence="11">
    <location>
        <begin position="712"/>
        <end position="953"/>
    </location>
</feature>
<feature type="transmembrane region" description="Helical" evidence="10">
    <location>
        <begin position="505"/>
        <end position="525"/>
    </location>
</feature>
<dbReference type="Pfam" id="PF00005">
    <property type="entry name" value="ABC_tran"/>
    <property type="match status" value="2"/>
</dbReference>
<proteinExistence type="predicted"/>
<dbReference type="CDD" id="cd03250">
    <property type="entry name" value="ABCC_MRP_domain1"/>
    <property type="match status" value="1"/>
</dbReference>
<dbReference type="Gene3D" id="3.40.50.300">
    <property type="entry name" value="P-loop containing nucleotide triphosphate hydrolases"/>
    <property type="match status" value="2"/>
</dbReference>
<name>A0A409X7K2_PSICY</name>
<dbReference type="Gene3D" id="1.20.1560.10">
    <property type="entry name" value="ABC transporter type 1, transmembrane domain"/>
    <property type="match status" value="2"/>
</dbReference>
<dbReference type="InterPro" id="IPR036640">
    <property type="entry name" value="ABC1_TM_sf"/>
</dbReference>
<dbReference type="GO" id="GO:0016020">
    <property type="term" value="C:membrane"/>
    <property type="evidence" value="ECO:0007669"/>
    <property type="project" value="UniProtKB-SubCell"/>
</dbReference>
<dbReference type="InterPro" id="IPR011527">
    <property type="entry name" value="ABC1_TM_dom"/>
</dbReference>
<feature type="transmembrane region" description="Helical" evidence="10">
    <location>
        <begin position="172"/>
        <end position="190"/>
    </location>
</feature>
<keyword evidence="4" id="KW-0677">Repeat</keyword>
<comment type="subcellular location">
    <subcellularLocation>
        <location evidence="1">Membrane</location>
        <topology evidence="1">Multi-pass membrane protein</topology>
    </subcellularLocation>
</comment>
<dbReference type="InterPro" id="IPR050173">
    <property type="entry name" value="ABC_transporter_C-like"/>
</dbReference>
<dbReference type="InParanoid" id="A0A409X7K2"/>
<dbReference type="FunFam" id="1.20.1560.10:FF:000013">
    <property type="entry name" value="ABC transporter C family member 2"/>
    <property type="match status" value="1"/>
</dbReference>
<feature type="domain" description="ABC transmembrane type-1" evidence="12">
    <location>
        <begin position="1017"/>
        <end position="1293"/>
    </location>
</feature>
<evidence type="ECO:0000256" key="9">
    <source>
        <dbReference type="SAM" id="MobiDB-lite"/>
    </source>
</evidence>
<dbReference type="CDD" id="cd18604">
    <property type="entry name" value="ABC_6TM_VMR1_D2_like"/>
    <property type="match status" value="1"/>
</dbReference>
<organism evidence="13 14">
    <name type="scientific">Psilocybe cyanescens</name>
    <dbReference type="NCBI Taxonomy" id="93625"/>
    <lineage>
        <taxon>Eukaryota</taxon>
        <taxon>Fungi</taxon>
        <taxon>Dikarya</taxon>
        <taxon>Basidiomycota</taxon>
        <taxon>Agaricomycotina</taxon>
        <taxon>Agaricomycetes</taxon>
        <taxon>Agaricomycetidae</taxon>
        <taxon>Agaricales</taxon>
        <taxon>Agaricineae</taxon>
        <taxon>Strophariaceae</taxon>
        <taxon>Psilocybe</taxon>
    </lineage>
</organism>
<dbReference type="InterPro" id="IPR003593">
    <property type="entry name" value="AAA+_ATPase"/>
</dbReference>
<dbReference type="SUPFAM" id="SSF90123">
    <property type="entry name" value="ABC transporter transmembrane region"/>
    <property type="match status" value="2"/>
</dbReference>
<feature type="transmembrane region" description="Helical" evidence="10">
    <location>
        <begin position="1238"/>
        <end position="1259"/>
    </location>
</feature>
<keyword evidence="14" id="KW-1185">Reference proteome</keyword>
<dbReference type="CDD" id="cd18596">
    <property type="entry name" value="ABC_6TM_VMR1_D1_like"/>
    <property type="match status" value="1"/>
</dbReference>
<dbReference type="FunCoup" id="A0A409X7K2">
    <property type="interactions" value="37"/>
</dbReference>
<dbReference type="PROSITE" id="PS50893">
    <property type="entry name" value="ABC_TRANSPORTER_2"/>
    <property type="match status" value="2"/>
</dbReference>
<gene>
    <name evidence="13" type="ORF">CVT25_012379</name>
</gene>
<feature type="region of interest" description="Disordered" evidence="9">
    <location>
        <begin position="418"/>
        <end position="475"/>
    </location>
</feature>
<feature type="compositionally biased region" description="Low complexity" evidence="9">
    <location>
        <begin position="432"/>
        <end position="452"/>
    </location>
</feature>
<feature type="transmembrane region" description="Helical" evidence="10">
    <location>
        <begin position="1152"/>
        <end position="1173"/>
    </location>
</feature>
<feature type="transmembrane region" description="Helical" evidence="10">
    <location>
        <begin position="1055"/>
        <end position="1076"/>
    </location>
</feature>
<reference evidence="13 14" key="1">
    <citation type="journal article" date="2018" name="Evol. Lett.">
        <title>Horizontal gene cluster transfer increased hallucinogenic mushroom diversity.</title>
        <authorList>
            <person name="Reynolds H.T."/>
            <person name="Vijayakumar V."/>
            <person name="Gluck-Thaler E."/>
            <person name="Korotkin H.B."/>
            <person name="Matheny P.B."/>
            <person name="Slot J.C."/>
        </authorList>
    </citation>
    <scope>NUCLEOTIDE SEQUENCE [LARGE SCALE GENOMIC DNA]</scope>
    <source>
        <strain evidence="13 14">2631</strain>
    </source>
</reference>
<dbReference type="GO" id="GO:0016887">
    <property type="term" value="F:ATP hydrolysis activity"/>
    <property type="evidence" value="ECO:0007669"/>
    <property type="project" value="InterPro"/>
</dbReference>
<feature type="transmembrane region" description="Helical" evidence="10">
    <location>
        <begin position="531"/>
        <end position="550"/>
    </location>
</feature>
<feature type="transmembrane region" description="Helical" evidence="10">
    <location>
        <begin position="210"/>
        <end position="230"/>
    </location>
</feature>
<dbReference type="EMBL" id="NHYD01002434">
    <property type="protein sequence ID" value="PPQ86742.1"/>
    <property type="molecule type" value="Genomic_DNA"/>
</dbReference>
<feature type="domain" description="ABC transmembrane type-1" evidence="12">
    <location>
        <begin position="325"/>
        <end position="672"/>
    </location>
</feature>
<evidence type="ECO:0000256" key="1">
    <source>
        <dbReference type="ARBA" id="ARBA00004141"/>
    </source>
</evidence>
<keyword evidence="7 10" id="KW-1133">Transmembrane helix</keyword>
<dbReference type="PANTHER" id="PTHR24223">
    <property type="entry name" value="ATP-BINDING CASSETTE SUB-FAMILY C"/>
    <property type="match status" value="1"/>
</dbReference>